<dbReference type="Proteomes" id="UP000190044">
    <property type="component" value="Unassembled WGS sequence"/>
</dbReference>
<evidence type="ECO:0000256" key="3">
    <source>
        <dbReference type="RuleBase" id="RU000363"/>
    </source>
</evidence>
<reference evidence="5" key="1">
    <citation type="submission" date="2017-02" db="EMBL/GenBank/DDBJ databases">
        <authorList>
            <person name="Varghese N."/>
            <person name="Submissions S."/>
        </authorList>
    </citation>
    <scope>NUCLEOTIDE SEQUENCE [LARGE SCALE GENOMIC DNA]</scope>
    <source>
        <strain evidence="5">R11H</strain>
    </source>
</reference>
<dbReference type="Pfam" id="PF00106">
    <property type="entry name" value="adh_short"/>
    <property type="match status" value="1"/>
</dbReference>
<dbReference type="PRINTS" id="PR00080">
    <property type="entry name" value="SDRFAMILY"/>
</dbReference>
<dbReference type="InterPro" id="IPR002347">
    <property type="entry name" value="SDR_fam"/>
</dbReference>
<name>A0A1T5E5A8_9SPHN</name>
<dbReference type="PANTHER" id="PTHR43976">
    <property type="entry name" value="SHORT CHAIN DEHYDROGENASE"/>
    <property type="match status" value="1"/>
</dbReference>
<dbReference type="GO" id="GO:0016491">
    <property type="term" value="F:oxidoreductase activity"/>
    <property type="evidence" value="ECO:0007669"/>
    <property type="project" value="UniProtKB-KW"/>
</dbReference>
<dbReference type="PANTHER" id="PTHR43976:SF16">
    <property type="entry name" value="SHORT-CHAIN DEHYDROGENASE_REDUCTASE FAMILY PROTEIN"/>
    <property type="match status" value="1"/>
</dbReference>
<dbReference type="InterPro" id="IPR036291">
    <property type="entry name" value="NAD(P)-bd_dom_sf"/>
</dbReference>
<dbReference type="AlphaFoldDB" id="A0A1T5E5A8"/>
<comment type="similarity">
    <text evidence="1 3">Belongs to the short-chain dehydrogenases/reductases (SDR) family.</text>
</comment>
<evidence type="ECO:0000256" key="2">
    <source>
        <dbReference type="ARBA" id="ARBA00023002"/>
    </source>
</evidence>
<gene>
    <name evidence="4" type="ORF">SAMN06295937_10199</name>
</gene>
<protein>
    <submittedName>
        <fullName evidence="4">Short-chain dehydrogenase</fullName>
    </submittedName>
</protein>
<dbReference type="SUPFAM" id="SSF51735">
    <property type="entry name" value="NAD(P)-binding Rossmann-fold domains"/>
    <property type="match status" value="1"/>
</dbReference>
<accession>A0A1T5E5A8</accession>
<evidence type="ECO:0000313" key="4">
    <source>
        <dbReference type="EMBL" id="SKB79074.1"/>
    </source>
</evidence>
<dbReference type="PRINTS" id="PR00081">
    <property type="entry name" value="GDHRDH"/>
</dbReference>
<dbReference type="PROSITE" id="PS00061">
    <property type="entry name" value="ADH_SHORT"/>
    <property type="match status" value="1"/>
</dbReference>
<dbReference type="OrthoDB" id="9793825at2"/>
<dbReference type="InterPro" id="IPR020904">
    <property type="entry name" value="Sc_DH/Rdtase_CS"/>
</dbReference>
<organism evidence="4 5">
    <name type="scientific">Sphingopyxis flava</name>
    <dbReference type="NCBI Taxonomy" id="1507287"/>
    <lineage>
        <taxon>Bacteria</taxon>
        <taxon>Pseudomonadati</taxon>
        <taxon>Pseudomonadota</taxon>
        <taxon>Alphaproteobacteria</taxon>
        <taxon>Sphingomonadales</taxon>
        <taxon>Sphingomonadaceae</taxon>
        <taxon>Sphingopyxis</taxon>
    </lineage>
</organism>
<evidence type="ECO:0000313" key="5">
    <source>
        <dbReference type="Proteomes" id="UP000190044"/>
    </source>
</evidence>
<dbReference type="InterPro" id="IPR051911">
    <property type="entry name" value="SDR_oxidoreductase"/>
</dbReference>
<sequence>MTGQPIVLVTGCSTGIGVHIAVGLAQAGHRVVATMRDLGKRQVLLAEAQKAGVELDLRALDVTEPASIDACVAGLMADYGRIDVLVNNAGAGVIASLEQTSDADLRWIMEVNFFGVWNLTKAIVRHMREAGKGRIVSVTSVGGMVGQPLNDAYCAAKFAVEGMMESLAPIALAMGVRVSVVEPGPVNTEFMTSANAASTQAEAALTPPYQRIAANYHALSAQAFASQGQSATEVAATVVEVVLAEMPPFRTMTSEMVRAMVAAKAGDETGNSVIENFARVVAGWE</sequence>
<dbReference type="Gene3D" id="3.40.50.720">
    <property type="entry name" value="NAD(P)-binding Rossmann-like Domain"/>
    <property type="match status" value="1"/>
</dbReference>
<proteinExistence type="inferred from homology"/>
<keyword evidence="2" id="KW-0560">Oxidoreductase</keyword>
<dbReference type="EMBL" id="FUYP01000019">
    <property type="protein sequence ID" value="SKB79074.1"/>
    <property type="molecule type" value="Genomic_DNA"/>
</dbReference>
<evidence type="ECO:0000256" key="1">
    <source>
        <dbReference type="ARBA" id="ARBA00006484"/>
    </source>
</evidence>
<keyword evidence="5" id="KW-1185">Reference proteome</keyword>
<dbReference type="RefSeq" id="WP_079639415.1">
    <property type="nucleotide sequence ID" value="NZ_FUYP01000019.1"/>
</dbReference>